<protein>
    <submittedName>
        <fullName evidence="1">CLUMA_CG011130, isoform A</fullName>
    </submittedName>
</protein>
<sequence>MPMFRPKANLLSFKTAAFIQNIYFYLNFLEADLPLTSKILRTKTILKRKSFKVQLHASPQPTKTFCCVDDEINRVKT</sequence>
<name>A0A1J1IFH1_9DIPT</name>
<dbReference type="AlphaFoldDB" id="A0A1J1IFH1"/>
<evidence type="ECO:0000313" key="2">
    <source>
        <dbReference type="Proteomes" id="UP000183832"/>
    </source>
</evidence>
<dbReference type="EMBL" id="CVRI01000047">
    <property type="protein sequence ID" value="CRK97750.1"/>
    <property type="molecule type" value="Genomic_DNA"/>
</dbReference>
<dbReference type="Proteomes" id="UP000183832">
    <property type="component" value="Unassembled WGS sequence"/>
</dbReference>
<accession>A0A1J1IFH1</accession>
<evidence type="ECO:0000313" key="1">
    <source>
        <dbReference type="EMBL" id="CRK97750.1"/>
    </source>
</evidence>
<keyword evidence="2" id="KW-1185">Reference proteome</keyword>
<reference evidence="1 2" key="1">
    <citation type="submission" date="2015-04" db="EMBL/GenBank/DDBJ databases">
        <authorList>
            <person name="Syromyatnikov M.Y."/>
            <person name="Popov V.N."/>
        </authorList>
    </citation>
    <scope>NUCLEOTIDE SEQUENCE [LARGE SCALE GENOMIC DNA]</scope>
</reference>
<gene>
    <name evidence="1" type="ORF">CLUMA_CG011130</name>
</gene>
<organism evidence="1 2">
    <name type="scientific">Clunio marinus</name>
    <dbReference type="NCBI Taxonomy" id="568069"/>
    <lineage>
        <taxon>Eukaryota</taxon>
        <taxon>Metazoa</taxon>
        <taxon>Ecdysozoa</taxon>
        <taxon>Arthropoda</taxon>
        <taxon>Hexapoda</taxon>
        <taxon>Insecta</taxon>
        <taxon>Pterygota</taxon>
        <taxon>Neoptera</taxon>
        <taxon>Endopterygota</taxon>
        <taxon>Diptera</taxon>
        <taxon>Nematocera</taxon>
        <taxon>Chironomoidea</taxon>
        <taxon>Chironomidae</taxon>
        <taxon>Clunio</taxon>
    </lineage>
</organism>
<proteinExistence type="predicted"/>